<dbReference type="InterPro" id="IPR020094">
    <property type="entry name" value="TruA/RsuA/RluB/E/F_N"/>
</dbReference>
<dbReference type="InterPro" id="IPR018496">
    <property type="entry name" value="PsdUridine_synth_RsuA/RluB_CS"/>
</dbReference>
<feature type="domain" description="Pseudouridine synthase RsuA/RluA-like" evidence="8">
    <location>
        <begin position="59"/>
        <end position="187"/>
    </location>
</feature>
<keyword evidence="10" id="KW-1185">Reference proteome</keyword>
<dbReference type="InterPro" id="IPR042092">
    <property type="entry name" value="PsdUridine_s_RsuA/RluB/E/F_cat"/>
</dbReference>
<evidence type="ECO:0000256" key="2">
    <source>
        <dbReference type="ARBA" id="ARBA00022884"/>
    </source>
</evidence>
<dbReference type="InterPro" id="IPR036986">
    <property type="entry name" value="S4_RNA-bd_sf"/>
</dbReference>
<dbReference type="InterPro" id="IPR000748">
    <property type="entry name" value="PsdUridine_synth_RsuA/RluB/E/F"/>
</dbReference>
<dbReference type="CDD" id="cd00165">
    <property type="entry name" value="S4"/>
    <property type="match status" value="1"/>
</dbReference>
<dbReference type="EMBL" id="SHNP01000004">
    <property type="protein sequence ID" value="MCX2974279.1"/>
    <property type="molecule type" value="Genomic_DNA"/>
</dbReference>
<evidence type="ECO:0000256" key="4">
    <source>
        <dbReference type="ARBA" id="ARBA00036749"/>
    </source>
</evidence>
<dbReference type="SUPFAM" id="SSF55120">
    <property type="entry name" value="Pseudouridine synthase"/>
    <property type="match status" value="1"/>
</dbReference>
<evidence type="ECO:0000256" key="5">
    <source>
        <dbReference type="ARBA" id="ARBA00037590"/>
    </source>
</evidence>
<evidence type="ECO:0000313" key="9">
    <source>
        <dbReference type="EMBL" id="MCX2974279.1"/>
    </source>
</evidence>
<evidence type="ECO:0000256" key="6">
    <source>
        <dbReference type="PROSITE-ProRule" id="PRU00182"/>
    </source>
</evidence>
<dbReference type="Gene3D" id="3.30.70.1560">
    <property type="entry name" value="Alpha-L RNA-binding motif"/>
    <property type="match status" value="1"/>
</dbReference>
<accession>A0ABT3SYC7</accession>
<dbReference type="CDD" id="cd02553">
    <property type="entry name" value="PseudoU_synth_RsuA"/>
    <property type="match status" value="1"/>
</dbReference>
<dbReference type="PROSITE" id="PS01149">
    <property type="entry name" value="PSI_RSU"/>
    <property type="match status" value="1"/>
</dbReference>
<dbReference type="PROSITE" id="PS50889">
    <property type="entry name" value="S4"/>
    <property type="match status" value="1"/>
</dbReference>
<evidence type="ECO:0000256" key="7">
    <source>
        <dbReference type="RuleBase" id="RU003887"/>
    </source>
</evidence>
<organism evidence="9 10">
    <name type="scientific">Candidatus Seongchinamella marina</name>
    <dbReference type="NCBI Taxonomy" id="2518990"/>
    <lineage>
        <taxon>Bacteria</taxon>
        <taxon>Pseudomonadati</taxon>
        <taxon>Pseudomonadota</taxon>
        <taxon>Gammaproteobacteria</taxon>
        <taxon>Cellvibrionales</taxon>
        <taxon>Halieaceae</taxon>
        <taxon>Seongchinamella</taxon>
    </lineage>
</organism>
<dbReference type="PANTHER" id="PTHR47683:SF4">
    <property type="entry name" value="PSEUDOURIDINE SYNTHASE"/>
    <property type="match status" value="1"/>
</dbReference>
<gene>
    <name evidence="9" type="ORF">EYC87_11865</name>
</gene>
<dbReference type="NCBIfam" id="TIGR00093">
    <property type="entry name" value="pseudouridine synthase"/>
    <property type="match status" value="1"/>
</dbReference>
<dbReference type="Gene3D" id="3.30.70.580">
    <property type="entry name" value="Pseudouridine synthase I, catalytic domain, N-terminal subdomain"/>
    <property type="match status" value="1"/>
</dbReference>
<evidence type="ECO:0000259" key="8">
    <source>
        <dbReference type="Pfam" id="PF00849"/>
    </source>
</evidence>
<dbReference type="EC" id="5.4.99.-" evidence="7"/>
<evidence type="ECO:0000256" key="3">
    <source>
        <dbReference type="ARBA" id="ARBA00023235"/>
    </source>
</evidence>
<dbReference type="Pfam" id="PF00849">
    <property type="entry name" value="PseudoU_synth_2"/>
    <property type="match status" value="1"/>
</dbReference>
<dbReference type="InterPro" id="IPR050343">
    <property type="entry name" value="RsuA_PseudoU_synthase"/>
</dbReference>
<comment type="caution">
    <text evidence="9">The sequence shown here is derived from an EMBL/GenBank/DDBJ whole genome shotgun (WGS) entry which is preliminary data.</text>
</comment>
<proteinExistence type="inferred from homology"/>
<name>A0ABT3SYC7_9GAMM</name>
<keyword evidence="2 6" id="KW-0694">RNA-binding</keyword>
<comment type="catalytic activity">
    <reaction evidence="4">
        <text>uridine(516) in 16S rRNA = pseudouridine(516) in 16S rRNA</text>
        <dbReference type="Rhea" id="RHEA:38867"/>
        <dbReference type="Rhea" id="RHEA-COMP:10089"/>
        <dbReference type="Rhea" id="RHEA-COMP:10090"/>
        <dbReference type="ChEBI" id="CHEBI:65314"/>
        <dbReference type="ChEBI" id="CHEBI:65315"/>
        <dbReference type="EC" id="5.4.99.19"/>
    </reaction>
</comment>
<protein>
    <recommendedName>
        <fullName evidence="7">Pseudouridine synthase</fullName>
        <ecNumber evidence="7">5.4.99.-</ecNumber>
    </recommendedName>
</protein>
<dbReference type="PANTHER" id="PTHR47683">
    <property type="entry name" value="PSEUDOURIDINE SYNTHASE FAMILY PROTEIN-RELATED"/>
    <property type="match status" value="1"/>
</dbReference>
<evidence type="ECO:0000313" key="10">
    <source>
        <dbReference type="Proteomes" id="UP001143307"/>
    </source>
</evidence>
<dbReference type="SUPFAM" id="SSF55174">
    <property type="entry name" value="Alpha-L RNA-binding motif"/>
    <property type="match status" value="1"/>
</dbReference>
<dbReference type="Gene3D" id="3.10.290.10">
    <property type="entry name" value="RNA-binding S4 domain"/>
    <property type="match status" value="1"/>
</dbReference>
<comment type="function">
    <text evidence="5">Responsible for synthesis of pseudouridine from uracil-516 in 16S ribosomal RNA.</text>
</comment>
<dbReference type="Proteomes" id="UP001143307">
    <property type="component" value="Unassembled WGS sequence"/>
</dbReference>
<reference evidence="9" key="1">
    <citation type="submission" date="2019-02" db="EMBL/GenBank/DDBJ databases">
        <authorList>
            <person name="Li S.-H."/>
        </authorList>
    </citation>
    <scope>NUCLEOTIDE SEQUENCE</scope>
    <source>
        <strain evidence="9">IMCC8485</strain>
    </source>
</reference>
<evidence type="ECO:0000256" key="1">
    <source>
        <dbReference type="ARBA" id="ARBA00008348"/>
    </source>
</evidence>
<keyword evidence="3 7" id="KW-0413">Isomerase</keyword>
<sequence length="238" mass="26718">MDRLVSERGGVHRKEVRLLLAQGRIHIDGRPADSINQAVGPFTRVTLDARVLQANKARYVMLHKPSGVVSATRDKQHKTVIDLVSVPYSSELHIVGRLDFNSTGLMLLTNDGRWSRSLSDPQNNIAKTYRVLLEKALDDSYVKAFADGMYFDFEGVTTRPAELRILGQYEAEVDLIEGRYHQIKRMFGRFDNRVKALHRTSVGSLSMAAGPALGQWRELTLSELDLLGLEHCCLSPTE</sequence>
<dbReference type="InterPro" id="IPR020103">
    <property type="entry name" value="PsdUridine_synth_cat_dom_sf"/>
</dbReference>
<dbReference type="InterPro" id="IPR006145">
    <property type="entry name" value="PsdUridine_synth_RsuA/RluA"/>
</dbReference>
<comment type="similarity">
    <text evidence="1 7">Belongs to the pseudouridine synthase RsuA family.</text>
</comment>